<dbReference type="PANTHER" id="PTHR10694">
    <property type="entry name" value="LYSINE-SPECIFIC DEMETHYLASE"/>
    <property type="match status" value="1"/>
</dbReference>
<dbReference type="PROSITE" id="PS51184">
    <property type="entry name" value="JMJC"/>
    <property type="match status" value="1"/>
</dbReference>
<dbReference type="PANTHER" id="PTHR10694:SF7">
    <property type="entry name" value="[HISTONE H3]-TRIMETHYL-L-LYSINE(9) DEMETHYLASE"/>
    <property type="match status" value="1"/>
</dbReference>
<feature type="region of interest" description="Disordered" evidence="1">
    <location>
        <begin position="375"/>
        <end position="456"/>
    </location>
</feature>
<evidence type="ECO:0000259" key="2">
    <source>
        <dbReference type="PROSITE" id="PS51184"/>
    </source>
</evidence>
<dbReference type="OrthoDB" id="1678912at2759"/>
<dbReference type="Gene3D" id="2.60.120.650">
    <property type="entry name" value="Cupin"/>
    <property type="match status" value="1"/>
</dbReference>
<dbReference type="GO" id="GO:0005634">
    <property type="term" value="C:nucleus"/>
    <property type="evidence" value="ECO:0007669"/>
    <property type="project" value="TreeGrafter"/>
</dbReference>
<keyword evidence="4" id="KW-1185">Reference proteome</keyword>
<feature type="compositionally biased region" description="Pro residues" evidence="1">
    <location>
        <begin position="44"/>
        <end position="56"/>
    </location>
</feature>
<dbReference type="InterPro" id="IPR003347">
    <property type="entry name" value="JmjC_dom"/>
</dbReference>
<feature type="region of interest" description="Disordered" evidence="1">
    <location>
        <begin position="38"/>
        <end position="61"/>
    </location>
</feature>
<feature type="domain" description="JmjC" evidence="2">
    <location>
        <begin position="209"/>
        <end position="372"/>
    </location>
</feature>
<evidence type="ECO:0000256" key="1">
    <source>
        <dbReference type="SAM" id="MobiDB-lite"/>
    </source>
</evidence>
<proteinExistence type="predicted"/>
<dbReference type="EMBL" id="WWBZ02000008">
    <property type="protein sequence ID" value="KAF4311786.1"/>
    <property type="molecule type" value="Genomic_DNA"/>
</dbReference>
<dbReference type="GO" id="GO:0032454">
    <property type="term" value="F:histone H3K9 demethylase activity"/>
    <property type="evidence" value="ECO:0007669"/>
    <property type="project" value="TreeGrafter"/>
</dbReference>
<evidence type="ECO:0000313" key="3">
    <source>
        <dbReference type="EMBL" id="KAF4311786.1"/>
    </source>
</evidence>
<dbReference type="SMART" id="SM00558">
    <property type="entry name" value="JmjC"/>
    <property type="match status" value="1"/>
</dbReference>
<dbReference type="AlphaFoldDB" id="A0A8H4NAF1"/>
<name>A0A8H4NAF1_9PEZI</name>
<organism evidence="3 4">
    <name type="scientific">Botryosphaeria dothidea</name>
    <dbReference type="NCBI Taxonomy" id="55169"/>
    <lineage>
        <taxon>Eukaryota</taxon>
        <taxon>Fungi</taxon>
        <taxon>Dikarya</taxon>
        <taxon>Ascomycota</taxon>
        <taxon>Pezizomycotina</taxon>
        <taxon>Dothideomycetes</taxon>
        <taxon>Dothideomycetes incertae sedis</taxon>
        <taxon>Botryosphaeriales</taxon>
        <taxon>Botryosphaeriaceae</taxon>
        <taxon>Botryosphaeria</taxon>
    </lineage>
</organism>
<dbReference type="GO" id="GO:0010468">
    <property type="term" value="P:regulation of gene expression"/>
    <property type="evidence" value="ECO:0007669"/>
    <property type="project" value="TreeGrafter"/>
</dbReference>
<dbReference type="SUPFAM" id="SSF51197">
    <property type="entry name" value="Clavaminate synthase-like"/>
    <property type="match status" value="1"/>
</dbReference>
<evidence type="ECO:0000313" key="4">
    <source>
        <dbReference type="Proteomes" id="UP000572817"/>
    </source>
</evidence>
<sequence length="456" mass="51211">MGSVNSTHSLALANARLEIVTKGVAALKASVVELLNTAQEQEPTPDPSPSPAPASRPPSDGVGLYDGPIEFGIAQGGDQFVPTIYDVLADFESCEALGFCKVRVGDDLFNSVDVDKLGNSTIASQGYFTNVIKDWAPDANLRGLACSVTIEGRRTRFKVPDLHVPPDVTAVNGEELFSFVVKDASRETKKVPYLIVEDMGQWRKKDGLPGDPYVDYGDRLRLTKGNRISGIHLAYEYISGDKGSATVMHVEDGFLGSANVVLTGHPKIWLLVPPSHRHGLERCVRAELMSSEGSHNLCSQFVRHQNVLLAPELLQKWKIPYHVATCKAGEMIITLPGTYHQVVNAGPNYAQAINFAATSDWMSPPDEYRFCTVDCQPDGDSSITSDELRIWTKEDEERKNKEREEQEEKEKKKREEKERDRQEREEKEKKKRERERGEQEEMERKKREEEERGRRE</sequence>
<dbReference type="GO" id="GO:0051864">
    <property type="term" value="F:histone H3K36 demethylase activity"/>
    <property type="evidence" value="ECO:0007669"/>
    <property type="project" value="TreeGrafter"/>
</dbReference>
<dbReference type="Proteomes" id="UP000572817">
    <property type="component" value="Unassembled WGS sequence"/>
</dbReference>
<reference evidence="3" key="1">
    <citation type="submission" date="2020-04" db="EMBL/GenBank/DDBJ databases">
        <title>Genome Assembly and Annotation of Botryosphaeria dothidea sdau 11-99, a Latent Pathogen of Apple Fruit Ring Rot in China.</title>
        <authorList>
            <person name="Yu C."/>
            <person name="Diao Y."/>
            <person name="Lu Q."/>
            <person name="Zhao J."/>
            <person name="Cui S."/>
            <person name="Peng C."/>
            <person name="He B."/>
            <person name="Liu H."/>
        </authorList>
    </citation>
    <scope>NUCLEOTIDE SEQUENCE [LARGE SCALE GENOMIC DNA]</scope>
    <source>
        <strain evidence="3">Sdau11-99</strain>
    </source>
</reference>
<dbReference type="GO" id="GO:0000785">
    <property type="term" value="C:chromatin"/>
    <property type="evidence" value="ECO:0007669"/>
    <property type="project" value="TreeGrafter"/>
</dbReference>
<comment type="caution">
    <text evidence="3">The sequence shown here is derived from an EMBL/GenBank/DDBJ whole genome shotgun (WGS) entry which is preliminary data.</text>
</comment>
<protein>
    <recommendedName>
        <fullName evidence="2">JmjC domain-containing protein</fullName>
    </recommendedName>
</protein>
<gene>
    <name evidence="3" type="ORF">GTA08_BOTSDO12715</name>
</gene>
<dbReference type="Pfam" id="PF02373">
    <property type="entry name" value="JmjC"/>
    <property type="match status" value="1"/>
</dbReference>
<accession>A0A8H4NAF1</accession>
<feature type="compositionally biased region" description="Basic and acidic residues" evidence="1">
    <location>
        <begin position="386"/>
        <end position="456"/>
    </location>
</feature>